<organism evidence="1 2">
    <name type="scientific">Rhabditophanes sp. KR3021</name>
    <dbReference type="NCBI Taxonomy" id="114890"/>
    <lineage>
        <taxon>Eukaryota</taxon>
        <taxon>Metazoa</taxon>
        <taxon>Ecdysozoa</taxon>
        <taxon>Nematoda</taxon>
        <taxon>Chromadorea</taxon>
        <taxon>Rhabditida</taxon>
        <taxon>Tylenchina</taxon>
        <taxon>Panagrolaimomorpha</taxon>
        <taxon>Strongyloidoidea</taxon>
        <taxon>Alloionematidae</taxon>
        <taxon>Rhabditophanes</taxon>
    </lineage>
</organism>
<dbReference type="Proteomes" id="UP000095286">
    <property type="component" value="Unplaced"/>
</dbReference>
<reference evidence="2" key="1">
    <citation type="submission" date="2016-11" db="UniProtKB">
        <authorList>
            <consortium name="WormBaseParasite"/>
        </authorList>
    </citation>
    <scope>IDENTIFICATION</scope>
    <source>
        <strain evidence="2">KR3021</strain>
    </source>
</reference>
<evidence type="ECO:0000313" key="2">
    <source>
        <dbReference type="WBParaSite" id="RSKR_0000685500.1"/>
    </source>
</evidence>
<accession>A0AC35U1S9</accession>
<sequence length="374" mass="41776">MESSPSIATLKLRKEPFLNIEYVIQVPAYGSKVVYKDFPLGAQNIVEGNDEREYMIGGPFTYIPQYPTLANADEMVELTQVPDDTPTHLILEVPQMEKRETLSEIKEESEPVSATHTETVVEKDDHDNIKEIKTTTTETITHGPEGETITTKKVLVETNEHIKIDSSEGSPDRDNTRSPIVEITPEQYTPEGDDANKVEPTVEEPEDDSRVHSDESRGQSDDNNSSIMDVVIEGENEQEENDETKTVENIYVDEEGNHQPVTNVEKTTETETIIDEDGNTRTITIEKVTSTTTTGNITAEEAKQIFDEMTNENTPNHQNSQTKTVETFEEVDEDGNTRIVVQETTNTSTHMVSTATKPTSNGQIDVSTTTIHEN</sequence>
<dbReference type="WBParaSite" id="RSKR_0000685500.1">
    <property type="protein sequence ID" value="RSKR_0000685500.1"/>
    <property type="gene ID" value="RSKR_0000685500"/>
</dbReference>
<protein>
    <submittedName>
        <fullName evidence="2">Doublecortin domain-containing protein</fullName>
    </submittedName>
</protein>
<proteinExistence type="predicted"/>
<evidence type="ECO:0000313" key="1">
    <source>
        <dbReference type="Proteomes" id="UP000095286"/>
    </source>
</evidence>
<name>A0AC35U1S9_9BILA</name>